<keyword evidence="2" id="KW-1185">Reference proteome</keyword>
<dbReference type="Proteomes" id="UP000267003">
    <property type="component" value="Unassembled WGS sequence"/>
</dbReference>
<protein>
    <submittedName>
        <fullName evidence="1">Uncharacterized protein</fullName>
    </submittedName>
</protein>
<name>A0A3A8PU69_9BACT</name>
<dbReference type="OrthoDB" id="5512035at2"/>
<proteinExistence type="predicted"/>
<comment type="caution">
    <text evidence="1">The sequence shown here is derived from an EMBL/GenBank/DDBJ whole genome shotgun (WGS) entry which is preliminary data.</text>
</comment>
<gene>
    <name evidence="1" type="ORF">D7W81_26300</name>
</gene>
<sequence>MRDGTPFDPAAVARIAVMVRTGLVGLRQLIAWADAWVMKLDDSPLWLLELCTAPDIDRARGLLLDMPDLPFPANVEEQDAWDADHLACLFLRYRSGGISWGDFLMRGGQYLDGANGHRQCEEFFMQLDLLERMGFPEDLVQAQREDIERSLVDALARMESAHRRFEAEAHGD</sequence>
<organism evidence="1 2">
    <name type="scientific">Corallococcus aberystwythensis</name>
    <dbReference type="NCBI Taxonomy" id="2316722"/>
    <lineage>
        <taxon>Bacteria</taxon>
        <taxon>Pseudomonadati</taxon>
        <taxon>Myxococcota</taxon>
        <taxon>Myxococcia</taxon>
        <taxon>Myxococcales</taxon>
        <taxon>Cystobacterineae</taxon>
        <taxon>Myxococcaceae</taxon>
        <taxon>Corallococcus</taxon>
    </lineage>
</organism>
<dbReference type="AlphaFoldDB" id="A0A3A8PU69"/>
<dbReference type="RefSeq" id="WP_120558143.1">
    <property type="nucleotide sequence ID" value="NZ_RAWK01000177.1"/>
</dbReference>
<accession>A0A3A8PU69</accession>
<evidence type="ECO:0000313" key="1">
    <source>
        <dbReference type="EMBL" id="RKH60007.1"/>
    </source>
</evidence>
<evidence type="ECO:0000313" key="2">
    <source>
        <dbReference type="Proteomes" id="UP000267003"/>
    </source>
</evidence>
<reference evidence="2" key="1">
    <citation type="submission" date="2018-09" db="EMBL/GenBank/DDBJ databases">
        <authorList>
            <person name="Livingstone P.G."/>
            <person name="Whitworth D.E."/>
        </authorList>
    </citation>
    <scope>NUCLEOTIDE SEQUENCE [LARGE SCALE GENOMIC DNA]</scope>
    <source>
        <strain evidence="2">AB050A</strain>
    </source>
</reference>
<dbReference type="EMBL" id="RAWK01000177">
    <property type="protein sequence ID" value="RKH60007.1"/>
    <property type="molecule type" value="Genomic_DNA"/>
</dbReference>